<dbReference type="HOGENOM" id="CLU_2832024_0_0_1"/>
<dbReference type="AlphaFoldDB" id="A0A0C3GH19"/>
<proteinExistence type="predicted"/>
<evidence type="ECO:0000313" key="2">
    <source>
        <dbReference type="Proteomes" id="UP000054166"/>
    </source>
</evidence>
<keyword evidence="2" id="KW-1185">Reference proteome</keyword>
<accession>A0A0C3GH19</accession>
<dbReference type="EMBL" id="KN832974">
    <property type="protein sequence ID" value="KIM89921.1"/>
    <property type="molecule type" value="Genomic_DNA"/>
</dbReference>
<sequence>METTLWRVVQYMTIPSRSSNGENVAIADVKSNNFAGELCSTTIMARCWTIVQAQLMRITSQRSVQV</sequence>
<organism evidence="1 2">
    <name type="scientific">Piloderma croceum (strain F 1598)</name>
    <dbReference type="NCBI Taxonomy" id="765440"/>
    <lineage>
        <taxon>Eukaryota</taxon>
        <taxon>Fungi</taxon>
        <taxon>Dikarya</taxon>
        <taxon>Basidiomycota</taxon>
        <taxon>Agaricomycotina</taxon>
        <taxon>Agaricomycetes</taxon>
        <taxon>Agaricomycetidae</taxon>
        <taxon>Atheliales</taxon>
        <taxon>Atheliaceae</taxon>
        <taxon>Piloderma</taxon>
    </lineage>
</organism>
<protein>
    <submittedName>
        <fullName evidence="1">Uncharacterized protein</fullName>
    </submittedName>
</protein>
<dbReference type="InParanoid" id="A0A0C3GH19"/>
<gene>
    <name evidence="1" type="ORF">PILCRDRAFT_812704</name>
</gene>
<name>A0A0C3GH19_PILCF</name>
<reference evidence="1 2" key="1">
    <citation type="submission" date="2014-04" db="EMBL/GenBank/DDBJ databases">
        <authorList>
            <consortium name="DOE Joint Genome Institute"/>
            <person name="Kuo A."/>
            <person name="Tarkka M."/>
            <person name="Buscot F."/>
            <person name="Kohler A."/>
            <person name="Nagy L.G."/>
            <person name="Floudas D."/>
            <person name="Copeland A."/>
            <person name="Barry K.W."/>
            <person name="Cichocki N."/>
            <person name="Veneault-Fourrey C."/>
            <person name="LaButti K."/>
            <person name="Lindquist E.A."/>
            <person name="Lipzen A."/>
            <person name="Lundell T."/>
            <person name="Morin E."/>
            <person name="Murat C."/>
            <person name="Sun H."/>
            <person name="Tunlid A."/>
            <person name="Henrissat B."/>
            <person name="Grigoriev I.V."/>
            <person name="Hibbett D.S."/>
            <person name="Martin F."/>
            <person name="Nordberg H.P."/>
            <person name="Cantor M.N."/>
            <person name="Hua S.X."/>
        </authorList>
    </citation>
    <scope>NUCLEOTIDE SEQUENCE [LARGE SCALE GENOMIC DNA]</scope>
    <source>
        <strain evidence="1 2">F 1598</strain>
    </source>
</reference>
<evidence type="ECO:0000313" key="1">
    <source>
        <dbReference type="EMBL" id="KIM89921.1"/>
    </source>
</evidence>
<dbReference type="Proteomes" id="UP000054166">
    <property type="component" value="Unassembled WGS sequence"/>
</dbReference>
<reference evidence="2" key="2">
    <citation type="submission" date="2015-01" db="EMBL/GenBank/DDBJ databases">
        <title>Evolutionary Origins and Diversification of the Mycorrhizal Mutualists.</title>
        <authorList>
            <consortium name="DOE Joint Genome Institute"/>
            <consortium name="Mycorrhizal Genomics Consortium"/>
            <person name="Kohler A."/>
            <person name="Kuo A."/>
            <person name="Nagy L.G."/>
            <person name="Floudas D."/>
            <person name="Copeland A."/>
            <person name="Barry K.W."/>
            <person name="Cichocki N."/>
            <person name="Veneault-Fourrey C."/>
            <person name="LaButti K."/>
            <person name="Lindquist E.A."/>
            <person name="Lipzen A."/>
            <person name="Lundell T."/>
            <person name="Morin E."/>
            <person name="Murat C."/>
            <person name="Riley R."/>
            <person name="Ohm R."/>
            <person name="Sun H."/>
            <person name="Tunlid A."/>
            <person name="Henrissat B."/>
            <person name="Grigoriev I.V."/>
            <person name="Hibbett D.S."/>
            <person name="Martin F."/>
        </authorList>
    </citation>
    <scope>NUCLEOTIDE SEQUENCE [LARGE SCALE GENOMIC DNA]</scope>
    <source>
        <strain evidence="2">F 1598</strain>
    </source>
</reference>